<dbReference type="PANTHER" id="PTHR34384">
    <property type="entry name" value="L-2,3-DIAMINOPROPANOATE--CITRATE LIGASE"/>
    <property type="match status" value="1"/>
</dbReference>
<accession>A0ABN3FIA6</accession>
<keyword evidence="6" id="KW-1185">Reference proteome</keyword>
<proteinExistence type="inferred from homology"/>
<dbReference type="InterPro" id="IPR037455">
    <property type="entry name" value="LucA/IucC-like"/>
</dbReference>
<dbReference type="Pfam" id="PF04183">
    <property type="entry name" value="IucA_IucC"/>
    <property type="match status" value="2"/>
</dbReference>
<comment type="caution">
    <text evidence="5">The sequence shown here is derived from an EMBL/GenBank/DDBJ whole genome shotgun (WGS) entry which is preliminary data.</text>
</comment>
<comment type="pathway">
    <text evidence="1">Siderophore biosynthesis.</text>
</comment>
<dbReference type="PANTHER" id="PTHR34384:SF5">
    <property type="entry name" value="L-2,3-DIAMINOPROPANOATE--CITRATE LIGASE"/>
    <property type="match status" value="1"/>
</dbReference>
<dbReference type="EMBL" id="BAAASX010000002">
    <property type="protein sequence ID" value="GAA2330562.1"/>
    <property type="molecule type" value="Genomic_DNA"/>
</dbReference>
<evidence type="ECO:0000256" key="1">
    <source>
        <dbReference type="ARBA" id="ARBA00004924"/>
    </source>
</evidence>
<evidence type="ECO:0000256" key="2">
    <source>
        <dbReference type="ARBA" id="ARBA00007832"/>
    </source>
</evidence>
<dbReference type="Proteomes" id="UP001501584">
    <property type="component" value="Unassembled WGS sequence"/>
</dbReference>
<gene>
    <name evidence="5" type="ORF">GCM10010403_22840</name>
</gene>
<evidence type="ECO:0000259" key="4">
    <source>
        <dbReference type="Pfam" id="PF06276"/>
    </source>
</evidence>
<protein>
    <submittedName>
        <fullName evidence="5">IucA/IucC family siderophore biosynthesis protein</fullName>
    </submittedName>
</protein>
<dbReference type="InterPro" id="IPR022770">
    <property type="entry name" value="IucA/IucC-like_C"/>
</dbReference>
<sequence>MQAVNATDRSAAAPGTEAARRADAIVADRLKAAAAREPLPGRAAGRTAVELAASLAAGSPHAERFQAEVAAAVRGTALALEAARPHPTDLWAGAAAFHADPSVWFEQAVLLGHPTHPLARSRGELTDDEIRAYAPEHGARFDLGLYAVKGLDEPPVWLSVCGRSEQLPVHPWQAARHGLANPVRTAADAAPLMSLRTVSVGDFHFKTAVDLQLTSAVRHVSPAAVRNGPILSRRLAGPAAAHGITLLDERAAIARDPDGAPLPHLAAVMRRAPHLVGHPRAIPLAALAEPCPSDGRPIAVALTGDDPETWWAAFVAVALAPLRLFATTGVALEAHGQNTLASFTGDRPTSLVYRDFGGVRVPPEDWPDLLGGLPEPDPEARLTKLLAALFPTTLTAIVDAFAAWSDTDPGKWWAEVAHGVRDLDLEPWIARAVLREPWPIKATTAMRLAERPTEDLWVRVANPLAAA</sequence>
<feature type="domain" description="Aerobactin siderophore biosynthesis IucA/IucC N-terminal" evidence="3">
    <location>
        <begin position="167"/>
        <end position="288"/>
    </location>
</feature>
<dbReference type="Pfam" id="PF06276">
    <property type="entry name" value="FhuF"/>
    <property type="match status" value="1"/>
</dbReference>
<dbReference type="Gene3D" id="1.10.510.40">
    <property type="match status" value="1"/>
</dbReference>
<organism evidence="5 6">
    <name type="scientific">Glycomyces rutgersensis</name>
    <dbReference type="NCBI Taxonomy" id="58115"/>
    <lineage>
        <taxon>Bacteria</taxon>
        <taxon>Bacillati</taxon>
        <taxon>Actinomycetota</taxon>
        <taxon>Actinomycetes</taxon>
        <taxon>Glycomycetales</taxon>
        <taxon>Glycomycetaceae</taxon>
        <taxon>Glycomyces</taxon>
    </lineage>
</organism>
<comment type="similarity">
    <text evidence="2">Belongs to the IucA/IucC family.</text>
</comment>
<evidence type="ECO:0000313" key="5">
    <source>
        <dbReference type="EMBL" id="GAA2330562.1"/>
    </source>
</evidence>
<dbReference type="InterPro" id="IPR007310">
    <property type="entry name" value="Aerobactin_biosyn_IucA/IucC_N"/>
</dbReference>
<reference evidence="5 6" key="1">
    <citation type="journal article" date="2019" name="Int. J. Syst. Evol. Microbiol.">
        <title>The Global Catalogue of Microorganisms (GCM) 10K type strain sequencing project: providing services to taxonomists for standard genome sequencing and annotation.</title>
        <authorList>
            <consortium name="The Broad Institute Genomics Platform"/>
            <consortium name="The Broad Institute Genome Sequencing Center for Infectious Disease"/>
            <person name="Wu L."/>
            <person name="Ma J."/>
        </authorList>
    </citation>
    <scope>NUCLEOTIDE SEQUENCE [LARGE SCALE GENOMIC DNA]</scope>
    <source>
        <strain evidence="5 6">JCM 6238</strain>
    </source>
</reference>
<name>A0ABN3FIA6_9ACTN</name>
<feature type="domain" description="Aerobactin siderophore biosynthesis IucA/IucC N-terminal" evidence="3">
    <location>
        <begin position="105"/>
        <end position="149"/>
    </location>
</feature>
<evidence type="ECO:0000313" key="6">
    <source>
        <dbReference type="Proteomes" id="UP001501584"/>
    </source>
</evidence>
<evidence type="ECO:0000259" key="3">
    <source>
        <dbReference type="Pfam" id="PF04183"/>
    </source>
</evidence>
<feature type="domain" description="Aerobactin siderophore biosynthesis IucA/IucC-like C-terminal" evidence="4">
    <location>
        <begin position="309"/>
        <end position="424"/>
    </location>
</feature>